<dbReference type="PANTHER" id="PTHR24409">
    <property type="entry name" value="ZINC FINGER PROTEIN 142"/>
    <property type="match status" value="1"/>
</dbReference>
<keyword evidence="3 5" id="KW-0863">Zinc-finger</keyword>
<sequence length="345" mass="37788">MEVGTEKVLKMGTEKDQEGISPAVTISGQPIMGIDRAYTVNRLRVGSPMPYRPEADLKRPDLKGEFLCGHCGKTFCHAASLNRHRLNFHGDDQHCQLCDAKIPAHETVRRHMGVHHAINRVFTCGCCNWTFPDKKELHAHNNSMMRSGHPGDAKAIAISSRPPGSLSQAELRGEEHTSPRSQKNVSRKKEEKGTAAHLLFSQLMNSQSQSPSQVTVSADWLNAFLLNNPTLLPLLHNAHVGSGDTEMTPSTSIDEDPSNQSKSIFNNNNIEFSQLNVKTENDIMLSGPESGIASGEEVIETDSSPAPSSKESSPIANDTVPPFTRKRKSVDAIASILFKKKCMMG</sequence>
<protein>
    <recommendedName>
        <fullName evidence="7">C2H2-type domain-containing protein</fullName>
    </recommendedName>
</protein>
<dbReference type="PROSITE" id="PS00028">
    <property type="entry name" value="ZINC_FINGER_C2H2_1"/>
    <property type="match status" value="1"/>
</dbReference>
<dbReference type="PROSITE" id="PS50157">
    <property type="entry name" value="ZINC_FINGER_C2H2_2"/>
    <property type="match status" value="1"/>
</dbReference>
<proteinExistence type="predicted"/>
<evidence type="ECO:0000256" key="1">
    <source>
        <dbReference type="ARBA" id="ARBA00022723"/>
    </source>
</evidence>
<evidence type="ECO:0000256" key="2">
    <source>
        <dbReference type="ARBA" id="ARBA00022737"/>
    </source>
</evidence>
<evidence type="ECO:0000313" key="8">
    <source>
        <dbReference type="EMBL" id="KAK6742476.1"/>
    </source>
</evidence>
<name>A0ABR1CVW5_NECAM</name>
<evidence type="ECO:0000256" key="6">
    <source>
        <dbReference type="SAM" id="MobiDB-lite"/>
    </source>
</evidence>
<evidence type="ECO:0000313" key="9">
    <source>
        <dbReference type="Proteomes" id="UP001303046"/>
    </source>
</evidence>
<dbReference type="Gene3D" id="3.30.160.60">
    <property type="entry name" value="Classic Zinc Finger"/>
    <property type="match status" value="2"/>
</dbReference>
<accession>A0ABR1CVW5</accession>
<evidence type="ECO:0000256" key="3">
    <source>
        <dbReference type="ARBA" id="ARBA00022771"/>
    </source>
</evidence>
<feature type="region of interest" description="Disordered" evidence="6">
    <location>
        <begin position="243"/>
        <end position="263"/>
    </location>
</feature>
<evidence type="ECO:0000259" key="7">
    <source>
        <dbReference type="PROSITE" id="PS50157"/>
    </source>
</evidence>
<dbReference type="SMART" id="SM00355">
    <property type="entry name" value="ZnF_C2H2"/>
    <property type="match status" value="3"/>
</dbReference>
<dbReference type="EMBL" id="JAVFWL010000003">
    <property type="protein sequence ID" value="KAK6742476.1"/>
    <property type="molecule type" value="Genomic_DNA"/>
</dbReference>
<evidence type="ECO:0000256" key="4">
    <source>
        <dbReference type="ARBA" id="ARBA00022833"/>
    </source>
</evidence>
<feature type="region of interest" description="Disordered" evidence="6">
    <location>
        <begin position="296"/>
        <end position="323"/>
    </location>
</feature>
<feature type="domain" description="C2H2-type" evidence="7">
    <location>
        <begin position="66"/>
        <end position="94"/>
    </location>
</feature>
<feature type="region of interest" description="Disordered" evidence="6">
    <location>
        <begin position="141"/>
        <end position="192"/>
    </location>
</feature>
<evidence type="ECO:0000256" key="5">
    <source>
        <dbReference type="PROSITE-ProRule" id="PRU00042"/>
    </source>
</evidence>
<comment type="caution">
    <text evidence="8">The sequence shown here is derived from an EMBL/GenBank/DDBJ whole genome shotgun (WGS) entry which is preliminary data.</text>
</comment>
<dbReference type="Proteomes" id="UP001303046">
    <property type="component" value="Unassembled WGS sequence"/>
</dbReference>
<keyword evidence="1" id="KW-0479">Metal-binding</keyword>
<dbReference type="InterPro" id="IPR013087">
    <property type="entry name" value="Znf_C2H2_type"/>
</dbReference>
<keyword evidence="4" id="KW-0862">Zinc</keyword>
<keyword evidence="9" id="KW-1185">Reference proteome</keyword>
<feature type="compositionally biased region" description="Polar residues" evidence="6">
    <location>
        <begin position="245"/>
        <end position="263"/>
    </location>
</feature>
<reference evidence="8 9" key="1">
    <citation type="submission" date="2023-08" db="EMBL/GenBank/DDBJ databases">
        <title>A Necator americanus chromosomal reference genome.</title>
        <authorList>
            <person name="Ilik V."/>
            <person name="Petrzelkova K.J."/>
            <person name="Pardy F."/>
            <person name="Fuh T."/>
            <person name="Niatou-Singa F.S."/>
            <person name="Gouil Q."/>
            <person name="Baker L."/>
            <person name="Ritchie M.E."/>
            <person name="Jex A.R."/>
            <person name="Gazzola D."/>
            <person name="Li H."/>
            <person name="Toshio Fujiwara R."/>
            <person name="Zhan B."/>
            <person name="Aroian R.V."/>
            <person name="Pafco B."/>
            <person name="Schwarz E.M."/>
        </authorList>
    </citation>
    <scope>NUCLEOTIDE SEQUENCE [LARGE SCALE GENOMIC DNA]</scope>
    <source>
        <strain evidence="8 9">Aroian</strain>
        <tissue evidence="8">Whole animal</tissue>
    </source>
</reference>
<organism evidence="8 9">
    <name type="scientific">Necator americanus</name>
    <name type="common">Human hookworm</name>
    <dbReference type="NCBI Taxonomy" id="51031"/>
    <lineage>
        <taxon>Eukaryota</taxon>
        <taxon>Metazoa</taxon>
        <taxon>Ecdysozoa</taxon>
        <taxon>Nematoda</taxon>
        <taxon>Chromadorea</taxon>
        <taxon>Rhabditida</taxon>
        <taxon>Rhabditina</taxon>
        <taxon>Rhabditomorpha</taxon>
        <taxon>Strongyloidea</taxon>
        <taxon>Ancylostomatidae</taxon>
        <taxon>Bunostominae</taxon>
        <taxon>Necator</taxon>
    </lineage>
</organism>
<gene>
    <name evidence="8" type="primary">Necator_chrIII.g10770</name>
    <name evidence="8" type="ORF">RB195_010005</name>
</gene>
<feature type="compositionally biased region" description="Low complexity" evidence="6">
    <location>
        <begin position="303"/>
        <end position="314"/>
    </location>
</feature>
<keyword evidence="2" id="KW-0677">Repeat</keyword>